<dbReference type="InterPro" id="IPR051012">
    <property type="entry name" value="CellSynth/LPSAsmb/PSIAsmb"/>
</dbReference>
<dbReference type="AlphaFoldDB" id="A0A4U3FIF6"/>
<reference evidence="4 7" key="2">
    <citation type="journal article" date="2020" name="FEMS Microbiol. Ecol.">
        <title>Temporal dynamics of bacterial communities during seed development and maturation.</title>
        <authorList>
            <person name="Chesneau G."/>
            <person name="Torres-Cortes G."/>
            <person name="Briand M."/>
            <person name="Darrasse A."/>
            <person name="Preveaux A."/>
            <person name="Marais C."/>
            <person name="Jacques M.A."/>
            <person name="Shade A."/>
            <person name="Barret M."/>
        </authorList>
    </citation>
    <scope>NUCLEOTIDE SEQUENCE [LARGE SCALE GENOMIC DNA]</scope>
    <source>
        <strain evidence="4 7">CFBP13732</strain>
    </source>
</reference>
<evidence type="ECO:0000256" key="1">
    <source>
        <dbReference type="ARBA" id="ARBA00022737"/>
    </source>
</evidence>
<accession>A0A4U3FIF6</accession>
<dbReference type="Proteomes" id="UP000306393">
    <property type="component" value="Unassembled WGS sequence"/>
</dbReference>
<dbReference type="SUPFAM" id="SSF48452">
    <property type="entry name" value="TPR-like"/>
    <property type="match status" value="1"/>
</dbReference>
<organism evidence="5 6">
    <name type="scientific">Erwinia persicina</name>
    <dbReference type="NCBI Taxonomy" id="55211"/>
    <lineage>
        <taxon>Bacteria</taxon>
        <taxon>Pseudomonadati</taxon>
        <taxon>Pseudomonadota</taxon>
        <taxon>Gammaproteobacteria</taxon>
        <taxon>Enterobacterales</taxon>
        <taxon>Erwiniaceae</taxon>
        <taxon>Erwinia</taxon>
    </lineage>
</organism>
<feature type="repeat" description="TPR" evidence="3">
    <location>
        <begin position="131"/>
        <end position="164"/>
    </location>
</feature>
<reference evidence="5 6" key="1">
    <citation type="journal article" date="2019" name="Sci. Rep.">
        <title>Differences in resource use lead to coexistence of seed-transmitted microbial populations.</title>
        <authorList>
            <person name="Torres-Cortes G."/>
            <person name="Garcia B.J."/>
            <person name="Compant S."/>
            <person name="Rezki S."/>
            <person name="Jones P."/>
            <person name="Preveaux A."/>
            <person name="Briand M."/>
            <person name="Roulet A."/>
            <person name="Bouchez O."/>
            <person name="Jacobson D."/>
            <person name="Barret M."/>
        </authorList>
    </citation>
    <scope>NUCLEOTIDE SEQUENCE [LARGE SCALE GENOMIC DNA]</scope>
    <source>
        <strain evidence="5 6">CFBP13511</strain>
    </source>
</reference>
<dbReference type="PANTHER" id="PTHR45586:SF1">
    <property type="entry name" value="LIPOPOLYSACCHARIDE ASSEMBLY PROTEIN B"/>
    <property type="match status" value="1"/>
</dbReference>
<keyword evidence="2 3" id="KW-0802">TPR repeat</keyword>
<dbReference type="NCBIfam" id="TIGR02521">
    <property type="entry name" value="type_IV_pilW"/>
    <property type="match status" value="1"/>
</dbReference>
<feature type="repeat" description="TPR" evidence="3">
    <location>
        <begin position="27"/>
        <end position="60"/>
    </location>
</feature>
<name>A0A4U3FIF6_9GAMM</name>
<comment type="caution">
    <text evidence="5">The sequence shown here is derived from an EMBL/GenBank/DDBJ whole genome shotgun (WGS) entry which is preliminary data.</text>
</comment>
<dbReference type="RefSeq" id="WP_062744674.1">
    <property type="nucleotide sequence ID" value="NZ_CP101613.1"/>
</dbReference>
<dbReference type="Gene3D" id="1.25.40.10">
    <property type="entry name" value="Tetratricopeptide repeat domain"/>
    <property type="match status" value="1"/>
</dbReference>
<evidence type="ECO:0000313" key="4">
    <source>
        <dbReference type="EMBL" id="MBD8106708.1"/>
    </source>
</evidence>
<dbReference type="Pfam" id="PF13181">
    <property type="entry name" value="TPR_8"/>
    <property type="match status" value="1"/>
</dbReference>
<dbReference type="PROSITE" id="PS51257">
    <property type="entry name" value="PROKAR_LIPOPROTEIN"/>
    <property type="match status" value="1"/>
</dbReference>
<dbReference type="EMBL" id="QGAC01000003">
    <property type="protein sequence ID" value="TKJ93793.1"/>
    <property type="molecule type" value="Genomic_DNA"/>
</dbReference>
<dbReference type="OrthoDB" id="9814042at2"/>
<dbReference type="Pfam" id="PF13431">
    <property type="entry name" value="TPR_17"/>
    <property type="match status" value="1"/>
</dbReference>
<dbReference type="STRING" id="1219360.GCA_001571305_02180"/>
<evidence type="ECO:0000256" key="3">
    <source>
        <dbReference type="PROSITE-ProRule" id="PRU00339"/>
    </source>
</evidence>
<keyword evidence="7" id="KW-1185">Reference proteome</keyword>
<evidence type="ECO:0000313" key="7">
    <source>
        <dbReference type="Proteomes" id="UP000661012"/>
    </source>
</evidence>
<dbReference type="InterPro" id="IPR011990">
    <property type="entry name" value="TPR-like_helical_dom_sf"/>
</dbReference>
<dbReference type="PROSITE" id="PS50005">
    <property type="entry name" value="TPR"/>
    <property type="match status" value="2"/>
</dbReference>
<dbReference type="InterPro" id="IPR013360">
    <property type="entry name" value="Pilus_4_PilW"/>
</dbReference>
<proteinExistence type="predicted"/>
<sequence>MRTGRVAILLMLLLAGCRTSPQQDGLVETRIQLGLAYLARGDNEAAHRNLQRALDIAPGDYRSQLAMARYRQQTGDTSRAQQHYRRALKLAAQNSYVLNNYGAFLCGLGQYDAAQRQFSRAMDDSTHGLRADSVENSGYCFLNAGQHEKAYNALTDAVRAEPAKGMPMLAEAEKRFGEGKRAESRLLLDIYQQHFPVSAESLWLQIRFAAQANLLDDVQLYGVQLARIFPHSIQYQHFLANEY</sequence>
<dbReference type="EMBL" id="JACYNN010000005">
    <property type="protein sequence ID" value="MBD8106708.1"/>
    <property type="molecule type" value="Genomic_DNA"/>
</dbReference>
<dbReference type="InterPro" id="IPR019734">
    <property type="entry name" value="TPR_rpt"/>
</dbReference>
<gene>
    <name evidence="4" type="primary">pilW</name>
    <name evidence="5" type="ORF">EpCFBP13511_04310</name>
    <name evidence="4" type="ORF">IFT93_09770</name>
</gene>
<keyword evidence="1" id="KW-0677">Repeat</keyword>
<protein>
    <submittedName>
        <fullName evidence="5">Type IV pilus biogenesis/stability protein PilW</fullName>
    </submittedName>
</protein>
<evidence type="ECO:0000313" key="5">
    <source>
        <dbReference type="EMBL" id="TKJ93793.1"/>
    </source>
</evidence>
<evidence type="ECO:0000313" key="6">
    <source>
        <dbReference type="Proteomes" id="UP000306393"/>
    </source>
</evidence>
<evidence type="ECO:0000256" key="2">
    <source>
        <dbReference type="ARBA" id="ARBA00022803"/>
    </source>
</evidence>
<dbReference type="SMART" id="SM00028">
    <property type="entry name" value="TPR"/>
    <property type="match status" value="3"/>
</dbReference>
<dbReference type="PANTHER" id="PTHR45586">
    <property type="entry name" value="TPR REPEAT-CONTAINING PROTEIN PA4667"/>
    <property type="match status" value="1"/>
</dbReference>
<dbReference type="Proteomes" id="UP000661012">
    <property type="component" value="Unassembled WGS sequence"/>
</dbReference>